<protein>
    <recommendedName>
        <fullName evidence="5">Secreted protein</fullName>
    </recommendedName>
</protein>
<dbReference type="Proteomes" id="UP001500483">
    <property type="component" value="Unassembled WGS sequence"/>
</dbReference>
<name>A0ABP6S0R9_9PSEU</name>
<gene>
    <name evidence="3" type="ORF">GCM10020366_63720</name>
</gene>
<evidence type="ECO:0000313" key="3">
    <source>
        <dbReference type="EMBL" id="GAA3365109.1"/>
    </source>
</evidence>
<feature type="transmembrane region" description="Helical" evidence="2">
    <location>
        <begin position="33"/>
        <end position="57"/>
    </location>
</feature>
<accession>A0ABP6S0R9</accession>
<keyword evidence="4" id="KW-1185">Reference proteome</keyword>
<sequence length="234" mass="25427">MPGRTRWVRRIALGASAGPTGTERKARLEMNGFWWAVLAGTVAGSLGAAVTLLAWAGPWTRRARPEMPEPAPAAPQERTAPPRGFGEPGHVDGWVRDLHRCEQAVARARRAVESVSSARAREALLVVVRRMDAELPSVQALVEVGRGSDLDPSSADRRDQEVLRRVRDQVAEAAARFASITEDVLHVVVDLVAAPDLPRVHHEVAVLRDRFPLLHPMSEVFARADAPLPALAAP</sequence>
<evidence type="ECO:0000313" key="4">
    <source>
        <dbReference type="Proteomes" id="UP001500483"/>
    </source>
</evidence>
<reference evidence="4" key="1">
    <citation type="journal article" date="2019" name="Int. J. Syst. Evol. Microbiol.">
        <title>The Global Catalogue of Microorganisms (GCM) 10K type strain sequencing project: providing services to taxonomists for standard genome sequencing and annotation.</title>
        <authorList>
            <consortium name="The Broad Institute Genomics Platform"/>
            <consortium name="The Broad Institute Genome Sequencing Center for Infectious Disease"/>
            <person name="Wu L."/>
            <person name="Ma J."/>
        </authorList>
    </citation>
    <scope>NUCLEOTIDE SEQUENCE [LARGE SCALE GENOMIC DNA]</scope>
    <source>
        <strain evidence="4">JCM 9687</strain>
    </source>
</reference>
<dbReference type="RefSeq" id="WP_258343788.1">
    <property type="nucleotide sequence ID" value="NZ_BAAAYK010000038.1"/>
</dbReference>
<proteinExistence type="predicted"/>
<keyword evidence="2" id="KW-0812">Transmembrane</keyword>
<dbReference type="EMBL" id="BAAAYK010000038">
    <property type="protein sequence ID" value="GAA3365109.1"/>
    <property type="molecule type" value="Genomic_DNA"/>
</dbReference>
<keyword evidence="2" id="KW-0472">Membrane</keyword>
<evidence type="ECO:0000256" key="1">
    <source>
        <dbReference type="SAM" id="MobiDB-lite"/>
    </source>
</evidence>
<evidence type="ECO:0000256" key="2">
    <source>
        <dbReference type="SAM" id="Phobius"/>
    </source>
</evidence>
<keyword evidence="2" id="KW-1133">Transmembrane helix</keyword>
<feature type="region of interest" description="Disordered" evidence="1">
    <location>
        <begin position="63"/>
        <end position="87"/>
    </location>
</feature>
<feature type="compositionally biased region" description="Low complexity" evidence="1">
    <location>
        <begin position="74"/>
        <end position="83"/>
    </location>
</feature>
<comment type="caution">
    <text evidence="3">The sequence shown here is derived from an EMBL/GenBank/DDBJ whole genome shotgun (WGS) entry which is preliminary data.</text>
</comment>
<organism evidence="3 4">
    <name type="scientific">Saccharopolyspora gregorii</name>
    <dbReference type="NCBI Taxonomy" id="33914"/>
    <lineage>
        <taxon>Bacteria</taxon>
        <taxon>Bacillati</taxon>
        <taxon>Actinomycetota</taxon>
        <taxon>Actinomycetes</taxon>
        <taxon>Pseudonocardiales</taxon>
        <taxon>Pseudonocardiaceae</taxon>
        <taxon>Saccharopolyspora</taxon>
    </lineage>
</organism>
<evidence type="ECO:0008006" key="5">
    <source>
        <dbReference type="Google" id="ProtNLM"/>
    </source>
</evidence>